<dbReference type="SUPFAM" id="SSF46689">
    <property type="entry name" value="Homeodomain-like"/>
    <property type="match status" value="1"/>
</dbReference>
<evidence type="ECO:0000313" key="5">
    <source>
        <dbReference type="Proteomes" id="UP000006055"/>
    </source>
</evidence>
<dbReference type="PATRIC" id="fig|706587.4.peg.1529"/>
<dbReference type="OrthoDB" id="9790413at2"/>
<dbReference type="Gene3D" id="1.10.357.10">
    <property type="entry name" value="Tetracycline Repressor, domain 2"/>
    <property type="match status" value="1"/>
</dbReference>
<dbReference type="AlphaFoldDB" id="I4C3A4"/>
<dbReference type="InterPro" id="IPR015292">
    <property type="entry name" value="Tscrpt_reg_YbiH_C"/>
</dbReference>
<keyword evidence="1 2" id="KW-0238">DNA-binding</keyword>
<protein>
    <submittedName>
        <fullName evidence="4">Transcriptional regulator</fullName>
    </submittedName>
</protein>
<gene>
    <name evidence="4" type="ordered locus">Desti_1332</name>
</gene>
<evidence type="ECO:0000256" key="1">
    <source>
        <dbReference type="ARBA" id="ARBA00023125"/>
    </source>
</evidence>
<keyword evidence="5" id="KW-1185">Reference proteome</keyword>
<sequence>MRRNHKHTSDAKQRLMDAGLDLFGKFSFDGASTRMLTNRAQVNLSAIQYYFGGKEGLYRQVVRSIAVEVGSLVKPRLNEIEIQLRENPSREQGIQLFCDLIDFMISQFLGSPQTQKWLSIVIREQMEPTEAFDILYDGFLGPMFDCCFRLVSTASGASENDPEVKVRTFALMGQLLTFHISRALIRRNLNWTHYGEEEVNAIRNTILGHVRTVLHRNGDI</sequence>
<proteinExistence type="predicted"/>
<reference evidence="5" key="1">
    <citation type="submission" date="2012-06" db="EMBL/GenBank/DDBJ databases">
        <title>Complete sequence of chromosome of Desulfomonile tiedjei DSM 6799.</title>
        <authorList>
            <person name="Lucas S."/>
            <person name="Copeland A."/>
            <person name="Lapidus A."/>
            <person name="Glavina del Rio T."/>
            <person name="Dalin E."/>
            <person name="Tice H."/>
            <person name="Bruce D."/>
            <person name="Goodwin L."/>
            <person name="Pitluck S."/>
            <person name="Peters L."/>
            <person name="Ovchinnikova G."/>
            <person name="Zeytun A."/>
            <person name="Lu M."/>
            <person name="Kyrpides N."/>
            <person name="Mavromatis K."/>
            <person name="Ivanova N."/>
            <person name="Brettin T."/>
            <person name="Detter J.C."/>
            <person name="Han C."/>
            <person name="Larimer F."/>
            <person name="Land M."/>
            <person name="Hauser L."/>
            <person name="Markowitz V."/>
            <person name="Cheng J.-F."/>
            <person name="Hugenholtz P."/>
            <person name="Woyke T."/>
            <person name="Wu D."/>
            <person name="Spring S."/>
            <person name="Schroeder M."/>
            <person name="Brambilla E."/>
            <person name="Klenk H.-P."/>
            <person name="Eisen J.A."/>
        </authorList>
    </citation>
    <scope>NUCLEOTIDE SEQUENCE [LARGE SCALE GENOMIC DNA]</scope>
    <source>
        <strain evidence="5">ATCC 49306 / DSM 6799 / DCB-1</strain>
    </source>
</reference>
<accession>I4C3A4</accession>
<dbReference type="Gene3D" id="1.10.10.60">
    <property type="entry name" value="Homeodomain-like"/>
    <property type="match status" value="1"/>
</dbReference>
<dbReference type="InterPro" id="IPR001647">
    <property type="entry name" value="HTH_TetR"/>
</dbReference>
<name>I4C3A4_DESTA</name>
<evidence type="ECO:0000259" key="3">
    <source>
        <dbReference type="PROSITE" id="PS50977"/>
    </source>
</evidence>
<dbReference type="PROSITE" id="PS50977">
    <property type="entry name" value="HTH_TETR_2"/>
    <property type="match status" value="1"/>
</dbReference>
<dbReference type="InterPro" id="IPR036271">
    <property type="entry name" value="Tet_transcr_reg_TetR-rel_C_sf"/>
</dbReference>
<dbReference type="eggNOG" id="COG1309">
    <property type="taxonomic scope" value="Bacteria"/>
</dbReference>
<dbReference type="RefSeq" id="WP_014809196.1">
    <property type="nucleotide sequence ID" value="NC_018025.1"/>
</dbReference>
<dbReference type="EMBL" id="CP003360">
    <property type="protein sequence ID" value="AFM24045.1"/>
    <property type="molecule type" value="Genomic_DNA"/>
</dbReference>
<evidence type="ECO:0000256" key="2">
    <source>
        <dbReference type="PROSITE-ProRule" id="PRU00335"/>
    </source>
</evidence>
<dbReference type="HOGENOM" id="CLU_069356_16_0_7"/>
<dbReference type="Pfam" id="PF00440">
    <property type="entry name" value="TetR_N"/>
    <property type="match status" value="1"/>
</dbReference>
<feature type="domain" description="HTH tetR-type" evidence="3">
    <location>
        <begin position="9"/>
        <end position="69"/>
    </location>
</feature>
<dbReference type="InterPro" id="IPR009057">
    <property type="entry name" value="Homeodomain-like_sf"/>
</dbReference>
<dbReference type="KEGG" id="dti:Desti_1332"/>
<evidence type="ECO:0000313" key="4">
    <source>
        <dbReference type="EMBL" id="AFM24045.1"/>
    </source>
</evidence>
<dbReference type="Proteomes" id="UP000006055">
    <property type="component" value="Chromosome"/>
</dbReference>
<feature type="DNA-binding region" description="H-T-H motif" evidence="2">
    <location>
        <begin position="32"/>
        <end position="51"/>
    </location>
</feature>
<dbReference type="GO" id="GO:0003677">
    <property type="term" value="F:DNA binding"/>
    <property type="evidence" value="ECO:0007669"/>
    <property type="project" value="UniProtKB-UniRule"/>
</dbReference>
<dbReference type="SUPFAM" id="SSF48498">
    <property type="entry name" value="Tetracyclin repressor-like, C-terminal domain"/>
    <property type="match status" value="1"/>
</dbReference>
<dbReference type="Pfam" id="PF09209">
    <property type="entry name" value="CecR_C"/>
    <property type="match status" value="1"/>
</dbReference>
<dbReference type="STRING" id="706587.Desti_1332"/>
<organism evidence="4 5">
    <name type="scientific">Desulfomonile tiedjei (strain ATCC 49306 / DSM 6799 / DCB-1)</name>
    <dbReference type="NCBI Taxonomy" id="706587"/>
    <lineage>
        <taxon>Bacteria</taxon>
        <taxon>Pseudomonadati</taxon>
        <taxon>Thermodesulfobacteriota</taxon>
        <taxon>Desulfomonilia</taxon>
        <taxon>Desulfomonilales</taxon>
        <taxon>Desulfomonilaceae</taxon>
        <taxon>Desulfomonile</taxon>
    </lineage>
</organism>